<reference evidence="2" key="2">
    <citation type="submission" date="2020-08" db="EMBL/GenBank/DDBJ databases">
        <authorList>
            <person name="Chen M."/>
            <person name="Teng W."/>
            <person name="Zhao L."/>
            <person name="Hu C."/>
            <person name="Zhou Y."/>
            <person name="Han B."/>
            <person name="Song L."/>
            <person name="Shu W."/>
        </authorList>
    </citation>
    <scope>NUCLEOTIDE SEQUENCE</scope>
    <source>
        <strain evidence="2">FACHB-1277</strain>
    </source>
</reference>
<dbReference type="Proteomes" id="UP000631421">
    <property type="component" value="Unassembled WGS sequence"/>
</dbReference>
<evidence type="ECO:0000313" key="3">
    <source>
        <dbReference type="Proteomes" id="UP000631421"/>
    </source>
</evidence>
<dbReference type="RefSeq" id="WP_190349689.1">
    <property type="nucleotide sequence ID" value="NZ_JACJPY010000007.1"/>
</dbReference>
<reference evidence="2" key="1">
    <citation type="journal article" date="2015" name="ISME J.">
        <title>Draft Genome Sequence of Streptomyces incarnatus NRRL8089, which Produces the Nucleoside Antibiotic Sinefungin.</title>
        <authorList>
            <person name="Oshima K."/>
            <person name="Hattori M."/>
            <person name="Shimizu H."/>
            <person name="Fukuda K."/>
            <person name="Nemoto M."/>
            <person name="Inagaki K."/>
            <person name="Tamura T."/>
        </authorList>
    </citation>
    <scope>NUCLEOTIDE SEQUENCE</scope>
    <source>
        <strain evidence="2">FACHB-1277</strain>
    </source>
</reference>
<dbReference type="InterPro" id="IPR035093">
    <property type="entry name" value="RelE/ParE_toxin_dom_sf"/>
</dbReference>
<keyword evidence="3" id="KW-1185">Reference proteome</keyword>
<dbReference type="SUPFAM" id="SSF143011">
    <property type="entry name" value="RelE-like"/>
    <property type="match status" value="1"/>
</dbReference>
<keyword evidence="1" id="KW-1277">Toxin-antitoxin system</keyword>
<gene>
    <name evidence="2" type="ORF">H6F44_04175</name>
</gene>
<organism evidence="2 3">
    <name type="scientific">Pseudanabaena cinerea FACHB-1277</name>
    <dbReference type="NCBI Taxonomy" id="2949581"/>
    <lineage>
        <taxon>Bacteria</taxon>
        <taxon>Bacillati</taxon>
        <taxon>Cyanobacteriota</taxon>
        <taxon>Cyanophyceae</taxon>
        <taxon>Pseudanabaenales</taxon>
        <taxon>Pseudanabaenaceae</taxon>
        <taxon>Pseudanabaena</taxon>
        <taxon>Pseudanabaena cinerea</taxon>
    </lineage>
</organism>
<dbReference type="PANTHER" id="PTHR38813:SF1">
    <property type="entry name" value="TOXIN RELE1-RELATED"/>
    <property type="match status" value="1"/>
</dbReference>
<dbReference type="InterPro" id="IPR052747">
    <property type="entry name" value="TA_system_RelE_toxin"/>
</dbReference>
<dbReference type="Pfam" id="PF05016">
    <property type="entry name" value="ParE_toxin"/>
    <property type="match status" value="1"/>
</dbReference>
<protein>
    <submittedName>
        <fullName evidence="2">Type II toxin-antitoxin system RelE/ParE family toxin</fullName>
    </submittedName>
</protein>
<dbReference type="AlphaFoldDB" id="A0A926URC7"/>
<accession>A0A926URC7</accession>
<dbReference type="PANTHER" id="PTHR38813">
    <property type="match status" value="1"/>
</dbReference>
<proteinExistence type="predicted"/>
<evidence type="ECO:0000256" key="1">
    <source>
        <dbReference type="ARBA" id="ARBA00022649"/>
    </source>
</evidence>
<sequence>MEVKYRQSFLKDLKNLKGSSVYQRIYEIAFTTLPETQSLQELSNIKAMQGYSTRYRIRVGDYRIGIEISGNTVEVIRTLHRKEFYRYFP</sequence>
<evidence type="ECO:0000313" key="2">
    <source>
        <dbReference type="EMBL" id="MBD2149323.1"/>
    </source>
</evidence>
<comment type="caution">
    <text evidence="2">The sequence shown here is derived from an EMBL/GenBank/DDBJ whole genome shotgun (WGS) entry which is preliminary data.</text>
</comment>
<dbReference type="EMBL" id="JACJPY010000007">
    <property type="protein sequence ID" value="MBD2149323.1"/>
    <property type="molecule type" value="Genomic_DNA"/>
</dbReference>
<dbReference type="Gene3D" id="3.30.2310.20">
    <property type="entry name" value="RelE-like"/>
    <property type="match status" value="1"/>
</dbReference>
<dbReference type="InterPro" id="IPR007712">
    <property type="entry name" value="RelE/ParE_toxin"/>
</dbReference>
<name>A0A926URC7_9CYAN</name>